<gene>
    <name evidence="10" type="ORF">VSH64_09015</name>
</gene>
<dbReference type="Gene3D" id="3.40.50.300">
    <property type="entry name" value="P-loop containing nucleotide triphosphate hydrolases"/>
    <property type="match status" value="2"/>
</dbReference>
<feature type="domain" description="ABC transporter" evidence="9">
    <location>
        <begin position="255"/>
        <end position="504"/>
    </location>
</feature>
<dbReference type="PROSITE" id="PS00211">
    <property type="entry name" value="ABC_TRANSPORTER_1"/>
    <property type="match status" value="1"/>
</dbReference>
<evidence type="ECO:0000256" key="1">
    <source>
        <dbReference type="ARBA" id="ARBA00022448"/>
    </source>
</evidence>
<dbReference type="CDD" id="cd03216">
    <property type="entry name" value="ABC_Carb_Monos_I"/>
    <property type="match status" value="1"/>
</dbReference>
<evidence type="ECO:0000313" key="10">
    <source>
        <dbReference type="EMBL" id="WSE32248.1"/>
    </source>
</evidence>
<feature type="domain" description="ABC transporter" evidence="9">
    <location>
        <begin position="11"/>
        <end position="252"/>
    </location>
</feature>
<organism evidence="10 11">
    <name type="scientific">Amycolatopsis rhabdoformis</name>
    <dbReference type="NCBI Taxonomy" id="1448059"/>
    <lineage>
        <taxon>Bacteria</taxon>
        <taxon>Bacillati</taxon>
        <taxon>Actinomycetota</taxon>
        <taxon>Actinomycetes</taxon>
        <taxon>Pseudonocardiales</taxon>
        <taxon>Pseudonocardiaceae</taxon>
        <taxon>Amycolatopsis</taxon>
    </lineage>
</organism>
<dbReference type="EMBL" id="CP142149">
    <property type="protein sequence ID" value="WSE32248.1"/>
    <property type="molecule type" value="Genomic_DNA"/>
</dbReference>
<dbReference type="InterPro" id="IPR003593">
    <property type="entry name" value="AAA+_ATPase"/>
</dbReference>
<reference evidence="10 11" key="1">
    <citation type="journal article" date="2015" name="Int. J. Syst. Evol. Microbiol.">
        <title>Amycolatopsis rhabdoformis sp. nov., an actinomycete isolated from a tropical forest soil.</title>
        <authorList>
            <person name="Souza W.R."/>
            <person name="Silva R.E."/>
            <person name="Goodfellow M."/>
            <person name="Busarakam K."/>
            <person name="Figueiro F.S."/>
            <person name="Ferreira D."/>
            <person name="Rodrigues-Filho E."/>
            <person name="Moraes L.A.B."/>
            <person name="Zucchi T.D."/>
        </authorList>
    </citation>
    <scope>NUCLEOTIDE SEQUENCE [LARGE SCALE GENOMIC DNA]</scope>
    <source>
        <strain evidence="10 11">NCIMB 14900</strain>
    </source>
</reference>
<keyword evidence="5" id="KW-0547">Nucleotide-binding</keyword>
<evidence type="ECO:0000256" key="3">
    <source>
        <dbReference type="ARBA" id="ARBA00022597"/>
    </source>
</evidence>
<keyword evidence="4" id="KW-0677">Repeat</keyword>
<evidence type="ECO:0000256" key="2">
    <source>
        <dbReference type="ARBA" id="ARBA00022475"/>
    </source>
</evidence>
<evidence type="ECO:0000313" key="11">
    <source>
        <dbReference type="Proteomes" id="UP001330812"/>
    </source>
</evidence>
<evidence type="ECO:0000259" key="9">
    <source>
        <dbReference type="PROSITE" id="PS50893"/>
    </source>
</evidence>
<accession>A0ABZ1IDL1</accession>
<dbReference type="GO" id="GO:0005524">
    <property type="term" value="F:ATP binding"/>
    <property type="evidence" value="ECO:0007669"/>
    <property type="project" value="UniProtKB-KW"/>
</dbReference>
<keyword evidence="3" id="KW-0762">Sugar transport</keyword>
<evidence type="ECO:0000256" key="4">
    <source>
        <dbReference type="ARBA" id="ARBA00022737"/>
    </source>
</evidence>
<keyword evidence="1" id="KW-0813">Transport</keyword>
<dbReference type="InterPro" id="IPR017871">
    <property type="entry name" value="ABC_transporter-like_CS"/>
</dbReference>
<dbReference type="SUPFAM" id="SSF52540">
    <property type="entry name" value="P-loop containing nucleoside triphosphate hydrolases"/>
    <property type="match status" value="2"/>
</dbReference>
<name>A0ABZ1IDL1_9PSEU</name>
<dbReference type="PANTHER" id="PTHR43790">
    <property type="entry name" value="CARBOHYDRATE TRANSPORT ATP-BINDING PROTEIN MG119-RELATED"/>
    <property type="match status" value="1"/>
</dbReference>
<dbReference type="PANTHER" id="PTHR43790:SF3">
    <property type="entry name" value="D-ALLOSE IMPORT ATP-BINDING PROTEIN ALSA-RELATED"/>
    <property type="match status" value="1"/>
</dbReference>
<keyword evidence="6 10" id="KW-0067">ATP-binding</keyword>
<proteinExistence type="predicted"/>
<dbReference type="Pfam" id="PF00005">
    <property type="entry name" value="ABC_tran"/>
    <property type="match status" value="2"/>
</dbReference>
<keyword evidence="8" id="KW-0472">Membrane</keyword>
<keyword evidence="11" id="KW-1185">Reference proteome</keyword>
<evidence type="ECO:0000256" key="6">
    <source>
        <dbReference type="ARBA" id="ARBA00022840"/>
    </source>
</evidence>
<protein>
    <submittedName>
        <fullName evidence="10">Sugar ABC transporter ATP-binding protein</fullName>
    </submittedName>
</protein>
<keyword evidence="2" id="KW-1003">Cell membrane</keyword>
<dbReference type="Proteomes" id="UP001330812">
    <property type="component" value="Chromosome"/>
</dbReference>
<dbReference type="RefSeq" id="WP_326835056.1">
    <property type="nucleotide sequence ID" value="NZ_CP142149.1"/>
</dbReference>
<dbReference type="InterPro" id="IPR050107">
    <property type="entry name" value="ABC_carbohydrate_import_ATPase"/>
</dbReference>
<dbReference type="PROSITE" id="PS50893">
    <property type="entry name" value="ABC_TRANSPORTER_2"/>
    <property type="match status" value="2"/>
</dbReference>
<dbReference type="CDD" id="cd03215">
    <property type="entry name" value="ABC_Carb_Monos_II"/>
    <property type="match status" value="1"/>
</dbReference>
<dbReference type="InterPro" id="IPR003439">
    <property type="entry name" value="ABC_transporter-like_ATP-bd"/>
</dbReference>
<dbReference type="InterPro" id="IPR027417">
    <property type="entry name" value="P-loop_NTPase"/>
</dbReference>
<evidence type="ECO:0000256" key="8">
    <source>
        <dbReference type="ARBA" id="ARBA00023136"/>
    </source>
</evidence>
<dbReference type="SMART" id="SM00382">
    <property type="entry name" value="AAA"/>
    <property type="match status" value="2"/>
</dbReference>
<evidence type="ECO:0000256" key="7">
    <source>
        <dbReference type="ARBA" id="ARBA00022967"/>
    </source>
</evidence>
<keyword evidence="7" id="KW-1278">Translocase</keyword>
<sequence length="513" mass="54797">MITSANADFVLCLRGVSKTFGATKALRGIDFEVRRGEVHALVGQNGSGKSTLIKLLAGVHQPDAPTTGEFGGVRFRLGDGPAAHAAGLRFVHQDLGIVPALDTRDNLALGFGYPTGFAGRVRWRAQSERARGALAALGYELDVRAPLADLAPVERTAVAIARALQGIETGPSLLVLDEPTAAMPNPEVSRLFEVVDSVRDAGVSVLYVSHHLDEIYALADRVTVLRDGRVVARERVGDLPRRELVRLMVGEVPAVRAQAARSASDRVALSVTGLSARRLRGCTFSLRAGEVVGVAGLTGSGREELCAAVFGGRSRGGTARVGDRVVEARRPDLMVRNGVGLVPAKRREEAVVSGLSVRENFTLPDVRRYWKRWRLRRGSETEDVTALLTRMRVKAAGPEAGIDALSGGNQQKVVVGRWLRLEPAVLLLDDPTQGVDIAAKNDLHRLIDEVAAAGTAVLVCSTDEAELERLCDRVLVLRGGRVAAELAAGVASASRIAHEILGADDPDAERRRP</sequence>
<evidence type="ECO:0000256" key="5">
    <source>
        <dbReference type="ARBA" id="ARBA00022741"/>
    </source>
</evidence>